<accession>A0ABP9E2Q7</accession>
<gene>
    <name evidence="7" type="ORF">GCM10023203_13550</name>
</gene>
<dbReference type="Gene3D" id="1.10.357.10">
    <property type="entry name" value="Tetracycline Repressor, domain 2"/>
    <property type="match status" value="1"/>
</dbReference>
<dbReference type="RefSeq" id="WP_274229932.1">
    <property type="nucleotide sequence ID" value="NZ_BAABHQ010000002.1"/>
</dbReference>
<feature type="compositionally biased region" description="Basic and acidic residues" evidence="5">
    <location>
        <begin position="190"/>
        <end position="208"/>
    </location>
</feature>
<evidence type="ECO:0000259" key="6">
    <source>
        <dbReference type="PROSITE" id="PS50977"/>
    </source>
</evidence>
<sequence>MPTATRQSYFEQALRLLAREGRNALRIGRLCAAVGVTSGSFYHHFGSWEGFVAALLEHWEREEVGRIVEMVNASDDPVERVTRMKYLALTVPHEAETAIRAWATVDPRVEAAQRAVDRGRVQALADVLAPVVGDEGERARLAALGIAVLAGHQQIAGVVDVDLGDLLDEFEAAVRARADVTWESPVVEADPWRGDGRADSRADACEER</sequence>
<evidence type="ECO:0000256" key="1">
    <source>
        <dbReference type="ARBA" id="ARBA00023015"/>
    </source>
</evidence>
<dbReference type="InterPro" id="IPR001647">
    <property type="entry name" value="HTH_TetR"/>
</dbReference>
<evidence type="ECO:0000256" key="5">
    <source>
        <dbReference type="SAM" id="MobiDB-lite"/>
    </source>
</evidence>
<dbReference type="Pfam" id="PF00440">
    <property type="entry name" value="TetR_N"/>
    <property type="match status" value="1"/>
</dbReference>
<dbReference type="InterPro" id="IPR009057">
    <property type="entry name" value="Homeodomain-like_sf"/>
</dbReference>
<keyword evidence="8" id="KW-1185">Reference proteome</keyword>
<evidence type="ECO:0000313" key="8">
    <source>
        <dbReference type="Proteomes" id="UP001500457"/>
    </source>
</evidence>
<name>A0ABP9E2Q7_9PSEU</name>
<dbReference type="PANTHER" id="PTHR47506">
    <property type="entry name" value="TRANSCRIPTIONAL REGULATORY PROTEIN"/>
    <property type="match status" value="1"/>
</dbReference>
<feature type="region of interest" description="Disordered" evidence="5">
    <location>
        <begin position="189"/>
        <end position="208"/>
    </location>
</feature>
<dbReference type="PANTHER" id="PTHR47506:SF7">
    <property type="entry name" value="TRANSCRIPTIONAL REGULATORY PROTEIN"/>
    <property type="match status" value="1"/>
</dbReference>
<comment type="caution">
    <text evidence="7">The sequence shown here is derived from an EMBL/GenBank/DDBJ whole genome shotgun (WGS) entry which is preliminary data.</text>
</comment>
<keyword evidence="3" id="KW-0804">Transcription</keyword>
<dbReference type="EMBL" id="BAABHQ010000002">
    <property type="protein sequence ID" value="GAA4866533.1"/>
    <property type="molecule type" value="Genomic_DNA"/>
</dbReference>
<dbReference type="PROSITE" id="PS50977">
    <property type="entry name" value="HTH_TETR_2"/>
    <property type="match status" value="1"/>
</dbReference>
<keyword evidence="2 4" id="KW-0238">DNA-binding</keyword>
<evidence type="ECO:0000256" key="3">
    <source>
        <dbReference type="ARBA" id="ARBA00023163"/>
    </source>
</evidence>
<dbReference type="Proteomes" id="UP001500457">
    <property type="component" value="Unassembled WGS sequence"/>
</dbReference>
<dbReference type="SUPFAM" id="SSF46689">
    <property type="entry name" value="Homeodomain-like"/>
    <property type="match status" value="1"/>
</dbReference>
<keyword evidence="1" id="KW-0805">Transcription regulation</keyword>
<protein>
    <submittedName>
        <fullName evidence="7">TetR/AcrR family transcriptional regulator</fullName>
    </submittedName>
</protein>
<feature type="DNA-binding region" description="H-T-H motif" evidence="4">
    <location>
        <begin position="26"/>
        <end position="45"/>
    </location>
</feature>
<reference evidence="8" key="1">
    <citation type="journal article" date="2019" name="Int. J. Syst. Evol. Microbiol.">
        <title>The Global Catalogue of Microorganisms (GCM) 10K type strain sequencing project: providing services to taxonomists for standard genome sequencing and annotation.</title>
        <authorList>
            <consortium name="The Broad Institute Genomics Platform"/>
            <consortium name="The Broad Institute Genome Sequencing Center for Infectious Disease"/>
            <person name="Wu L."/>
            <person name="Ma J."/>
        </authorList>
    </citation>
    <scope>NUCLEOTIDE SEQUENCE [LARGE SCALE GENOMIC DNA]</scope>
    <source>
        <strain evidence="8">JCM 17983</strain>
    </source>
</reference>
<evidence type="ECO:0000256" key="4">
    <source>
        <dbReference type="PROSITE-ProRule" id="PRU00335"/>
    </source>
</evidence>
<feature type="domain" description="HTH tetR-type" evidence="6">
    <location>
        <begin position="3"/>
        <end position="63"/>
    </location>
</feature>
<evidence type="ECO:0000256" key="2">
    <source>
        <dbReference type="ARBA" id="ARBA00023125"/>
    </source>
</evidence>
<evidence type="ECO:0000313" key="7">
    <source>
        <dbReference type="EMBL" id="GAA4866533.1"/>
    </source>
</evidence>
<proteinExistence type="predicted"/>
<organism evidence="7 8">
    <name type="scientific">Actinomycetospora straminea</name>
    <dbReference type="NCBI Taxonomy" id="663607"/>
    <lineage>
        <taxon>Bacteria</taxon>
        <taxon>Bacillati</taxon>
        <taxon>Actinomycetota</taxon>
        <taxon>Actinomycetes</taxon>
        <taxon>Pseudonocardiales</taxon>
        <taxon>Pseudonocardiaceae</taxon>
        <taxon>Actinomycetospora</taxon>
    </lineage>
</organism>